<name>A0AAD9P9D2_RIDPI</name>
<proteinExistence type="predicted"/>
<accession>A0AAD9P9D2</accession>
<gene>
    <name evidence="1" type="ORF">NP493_77g03054</name>
</gene>
<dbReference type="AlphaFoldDB" id="A0AAD9P9D2"/>
<evidence type="ECO:0000313" key="2">
    <source>
        <dbReference type="Proteomes" id="UP001209878"/>
    </source>
</evidence>
<reference evidence="1" key="1">
    <citation type="journal article" date="2023" name="Mol. Biol. Evol.">
        <title>Third-Generation Sequencing Reveals the Adaptive Role of the Epigenome in Three Deep-Sea Polychaetes.</title>
        <authorList>
            <person name="Perez M."/>
            <person name="Aroh O."/>
            <person name="Sun Y."/>
            <person name="Lan Y."/>
            <person name="Juniper S.K."/>
            <person name="Young C.R."/>
            <person name="Angers B."/>
            <person name="Qian P.Y."/>
        </authorList>
    </citation>
    <scope>NUCLEOTIDE SEQUENCE</scope>
    <source>
        <strain evidence="1">R07B-5</strain>
    </source>
</reference>
<organism evidence="1 2">
    <name type="scientific">Ridgeia piscesae</name>
    <name type="common">Tubeworm</name>
    <dbReference type="NCBI Taxonomy" id="27915"/>
    <lineage>
        <taxon>Eukaryota</taxon>
        <taxon>Metazoa</taxon>
        <taxon>Spiralia</taxon>
        <taxon>Lophotrochozoa</taxon>
        <taxon>Annelida</taxon>
        <taxon>Polychaeta</taxon>
        <taxon>Sedentaria</taxon>
        <taxon>Canalipalpata</taxon>
        <taxon>Sabellida</taxon>
        <taxon>Siboglinidae</taxon>
        <taxon>Ridgeia</taxon>
    </lineage>
</organism>
<keyword evidence="2" id="KW-1185">Reference proteome</keyword>
<evidence type="ECO:0000313" key="1">
    <source>
        <dbReference type="EMBL" id="KAK2190528.1"/>
    </source>
</evidence>
<comment type="caution">
    <text evidence="1">The sequence shown here is derived from an EMBL/GenBank/DDBJ whole genome shotgun (WGS) entry which is preliminary data.</text>
</comment>
<sequence length="56" mass="5938">MSSVYYSAVSVKPSPVTLHHRKQQAQASLTNWDSSVVVPGVGLVGQLGLGKTKKKS</sequence>
<dbReference type="EMBL" id="JAODUO010000077">
    <property type="protein sequence ID" value="KAK2190528.1"/>
    <property type="molecule type" value="Genomic_DNA"/>
</dbReference>
<protein>
    <submittedName>
        <fullName evidence="1">Uncharacterized protein</fullName>
    </submittedName>
</protein>
<dbReference type="Proteomes" id="UP001209878">
    <property type="component" value="Unassembled WGS sequence"/>
</dbReference>